<gene>
    <name evidence="1" type="ORF">EOT10_28305</name>
</gene>
<accession>A0A437PCF2</accession>
<evidence type="ECO:0000313" key="2">
    <source>
        <dbReference type="Proteomes" id="UP000283128"/>
    </source>
</evidence>
<comment type="caution">
    <text evidence="1">The sequence shown here is derived from an EMBL/GenBank/DDBJ whole genome shotgun (WGS) entry which is preliminary data.</text>
</comment>
<dbReference type="EMBL" id="RZYA01000016">
    <property type="protein sequence ID" value="RVU19919.1"/>
    <property type="molecule type" value="Genomic_DNA"/>
</dbReference>
<sequence>MRPRTLLRALLTERGCGHFATFEEEFTRSAQLAAAKLNRPDLATVTASQATWKRWLSGDQIPRSDAGAVLEFMLGVDVETLLRPAAERGVVLPQISPSAARDAARLLNAMFDTSYLDPMGRASGMEGVWHLDGQGFFDGTSVAVQLYEAAEEGGRVVIGAHHHAHVRAFTRATRRALLLGTLGDDGLYALDAAHARRQLAVTAETLPISTPYKIDDLTYGLLWAMLNLDDSLLANDHVLHAEQQTLEPLWAQRRSAVARSAVPELTNVGSAWLGMYFCAEHIIRRLDEVSPAPVFWTPVRTGEEAAVWLFFASWTQFRHALHKRLAEGEAATERVFCIPAGDSRESQPYERILLWLAVAMMERDGQTIWVCAEPEYRGIDGFVLVPGRRVISANWLGSEGIWHVDTTDSLADVSAYAQVVEHARSQSVTKGDTSEERLSSLAVHLDLDRSWLVRRCRELGAYGIAGMLRPRSRLMDVEELERVLRYVGEFED</sequence>
<reference evidence="1 2" key="1">
    <citation type="submission" date="2019-01" db="EMBL/GenBank/DDBJ databases">
        <title>Genome sequences of Streptomyces and Rhizobium isolates collected from root and soil.</title>
        <authorList>
            <person name="Chhettri S."/>
            <person name="Sevigny J.L."/>
            <person name="Sen A."/>
            <person name="Ennis N."/>
            <person name="Tisa L."/>
        </authorList>
    </citation>
    <scope>NUCLEOTIDE SEQUENCE [LARGE SCALE GENOMIC DNA]</scope>
    <source>
        <strain evidence="1 2">San01</strain>
    </source>
</reference>
<protein>
    <submittedName>
        <fullName evidence="1">Uncharacterized protein</fullName>
    </submittedName>
</protein>
<organism evidence="1 2">
    <name type="scientific">Streptomyces antnestii</name>
    <dbReference type="NCBI Taxonomy" id="2494256"/>
    <lineage>
        <taxon>Bacteria</taxon>
        <taxon>Bacillati</taxon>
        <taxon>Actinomycetota</taxon>
        <taxon>Actinomycetes</taxon>
        <taxon>Kitasatosporales</taxon>
        <taxon>Streptomycetaceae</taxon>
        <taxon>Streptomyces</taxon>
    </lineage>
</organism>
<keyword evidence="2" id="KW-1185">Reference proteome</keyword>
<name>A0A437PCF2_9ACTN</name>
<evidence type="ECO:0000313" key="1">
    <source>
        <dbReference type="EMBL" id="RVU19919.1"/>
    </source>
</evidence>
<proteinExistence type="predicted"/>
<dbReference type="AlphaFoldDB" id="A0A437PCF2"/>
<dbReference type="RefSeq" id="WP_127831173.1">
    <property type="nucleotide sequence ID" value="NZ_RZYA01000016.1"/>
</dbReference>
<dbReference type="OrthoDB" id="4541472at2"/>
<dbReference type="Proteomes" id="UP000283128">
    <property type="component" value="Unassembled WGS sequence"/>
</dbReference>